<dbReference type="Proteomes" id="UP000198648">
    <property type="component" value="Unassembled WGS sequence"/>
</dbReference>
<dbReference type="PROSITE" id="PS51257">
    <property type="entry name" value="PROKAR_LIPOPROTEIN"/>
    <property type="match status" value="1"/>
</dbReference>
<name>A0A1H9DKH9_9FLAO</name>
<proteinExistence type="predicted"/>
<gene>
    <name evidence="1" type="ORF">SAMN05444005_10796</name>
</gene>
<reference evidence="1 2" key="1">
    <citation type="submission" date="2016-10" db="EMBL/GenBank/DDBJ databases">
        <authorList>
            <person name="de Groot N.N."/>
        </authorList>
    </citation>
    <scope>NUCLEOTIDE SEQUENCE [LARGE SCALE GENOMIC DNA]</scope>
    <source>
        <strain evidence="1 2">DSM 27078</strain>
    </source>
</reference>
<dbReference type="Gene3D" id="1.25.40.10">
    <property type="entry name" value="Tetratricopeptide repeat domain"/>
    <property type="match status" value="1"/>
</dbReference>
<dbReference type="AlphaFoldDB" id="A0A1H9DKH9"/>
<evidence type="ECO:0000313" key="1">
    <source>
        <dbReference type="EMBL" id="SEQ14010.1"/>
    </source>
</evidence>
<evidence type="ECO:0000313" key="2">
    <source>
        <dbReference type="Proteomes" id="UP000198648"/>
    </source>
</evidence>
<dbReference type="InterPro" id="IPR011990">
    <property type="entry name" value="TPR-like_helical_dom_sf"/>
</dbReference>
<organism evidence="1 2">
    <name type="scientific">Flavobacterium urocaniciphilum</name>
    <dbReference type="NCBI Taxonomy" id="1299341"/>
    <lineage>
        <taxon>Bacteria</taxon>
        <taxon>Pseudomonadati</taxon>
        <taxon>Bacteroidota</taxon>
        <taxon>Flavobacteriia</taxon>
        <taxon>Flavobacteriales</taxon>
        <taxon>Flavobacteriaceae</taxon>
        <taxon>Flavobacterium</taxon>
    </lineage>
</organism>
<dbReference type="STRING" id="1299341.SAMN05444005_10796"/>
<accession>A0A1H9DKH9</accession>
<keyword evidence="2" id="KW-1185">Reference proteome</keyword>
<protein>
    <submittedName>
        <fullName evidence="1">Uncharacterized protein</fullName>
    </submittedName>
</protein>
<sequence length="167" mass="19684">MMKYLNLFLFALIFSCNNSEKSNNLKKTSNSEMVISRPLEFSKKTRNSLLLKAINQKDTLAYKKLSNFYLANDRADEFYVYAFIMATEHNYPKAYYDLYESLMFASVYINQFKRENSKKVAIYYLLKSAELNYKGGKNHLAKYFKNVDDIPSSKDYWLKEVESKVPN</sequence>
<dbReference type="EMBL" id="FOEI01000007">
    <property type="protein sequence ID" value="SEQ14010.1"/>
    <property type="molecule type" value="Genomic_DNA"/>
</dbReference>